<comment type="caution">
    <text evidence="2">The sequence shown here is derived from an EMBL/GenBank/DDBJ whole genome shotgun (WGS) entry which is preliminary data.</text>
</comment>
<proteinExistence type="predicted"/>
<dbReference type="Proteomes" id="UP001482620">
    <property type="component" value="Unassembled WGS sequence"/>
</dbReference>
<sequence length="165" mass="17805">MSLCLSALTIIFLLCFSSVQSNNWIQALSHPSLLGFELPEIDGSAVDNTCKIFNPGPMSSTTKPTTRPKTKEQVVMSTKKQVVQSLPRKPVPKVPVRTWLTDGGPISNHNTNQVLRLLHSVLANSRGRLAGSQPMEGLNVMSSSDESVAAWKIGAVTSEDSSDES</sequence>
<evidence type="ECO:0000313" key="2">
    <source>
        <dbReference type="EMBL" id="MEQ2245008.1"/>
    </source>
</evidence>
<protein>
    <submittedName>
        <fullName evidence="2">Uncharacterized protein</fullName>
    </submittedName>
</protein>
<keyword evidence="1" id="KW-0732">Signal</keyword>
<name>A0ABV0ULJ8_9TELE</name>
<reference evidence="2 3" key="1">
    <citation type="submission" date="2021-06" db="EMBL/GenBank/DDBJ databases">
        <authorList>
            <person name="Palmer J.M."/>
        </authorList>
    </citation>
    <scope>NUCLEOTIDE SEQUENCE [LARGE SCALE GENOMIC DNA]</scope>
    <source>
        <strain evidence="3">if_2019</strain>
        <tissue evidence="2">Muscle</tissue>
    </source>
</reference>
<accession>A0ABV0ULJ8</accession>
<dbReference type="EMBL" id="JAHRIQ010072119">
    <property type="protein sequence ID" value="MEQ2245008.1"/>
    <property type="molecule type" value="Genomic_DNA"/>
</dbReference>
<evidence type="ECO:0000313" key="3">
    <source>
        <dbReference type="Proteomes" id="UP001482620"/>
    </source>
</evidence>
<keyword evidence="3" id="KW-1185">Reference proteome</keyword>
<evidence type="ECO:0000256" key="1">
    <source>
        <dbReference type="SAM" id="SignalP"/>
    </source>
</evidence>
<gene>
    <name evidence="2" type="ORF">ILYODFUR_023101</name>
</gene>
<organism evidence="2 3">
    <name type="scientific">Ilyodon furcidens</name>
    <name type="common">goldbreast splitfin</name>
    <dbReference type="NCBI Taxonomy" id="33524"/>
    <lineage>
        <taxon>Eukaryota</taxon>
        <taxon>Metazoa</taxon>
        <taxon>Chordata</taxon>
        <taxon>Craniata</taxon>
        <taxon>Vertebrata</taxon>
        <taxon>Euteleostomi</taxon>
        <taxon>Actinopterygii</taxon>
        <taxon>Neopterygii</taxon>
        <taxon>Teleostei</taxon>
        <taxon>Neoteleostei</taxon>
        <taxon>Acanthomorphata</taxon>
        <taxon>Ovalentaria</taxon>
        <taxon>Atherinomorphae</taxon>
        <taxon>Cyprinodontiformes</taxon>
        <taxon>Goodeidae</taxon>
        <taxon>Ilyodon</taxon>
    </lineage>
</organism>
<feature type="signal peptide" evidence="1">
    <location>
        <begin position="1"/>
        <end position="21"/>
    </location>
</feature>
<feature type="chain" id="PRO_5047143163" evidence="1">
    <location>
        <begin position="22"/>
        <end position="165"/>
    </location>
</feature>